<dbReference type="PANTHER" id="PTHR37423:SF5">
    <property type="entry name" value="SOLUBLE LYTIC MUREIN TRANSGLYCOSYLASE"/>
    <property type="match status" value="1"/>
</dbReference>
<dbReference type="PROSITE" id="PS00922">
    <property type="entry name" value="TRANSGLYCOSYLASE"/>
    <property type="match status" value="1"/>
</dbReference>
<dbReference type="Proteomes" id="UP000707356">
    <property type="component" value="Unassembled WGS sequence"/>
</dbReference>
<sequence>MIKRKRFFWLALVLATAASVLIFSGLLGQLPLIGQWFAQEEIPADLNLAQTDSLVAPLVDLPASERADLLQNIVSSEQATDRVRARYLLATDLINQDHGGQALPLLAGLETDYPTLAPQILAKRAGAQTASGDDRAAQKTWQHLLKQYPQSPVSAEALYQLGKQDSKSWDQVLAQFPAHPRSLQIAQARLEKNPKQLDLLLLLSRHGINLENIPEILNRIKKDYGSQLKPENWQDIGFAFWENGFYGSAGDAYSKAPPSAFNLYRAARGAQLGGRLDDAEQGYRSLVQAFPKEKETGLALLRLADLADKPEGAFSNLDQAIERFPEQAPEALLAKSKILQKQGDPTTALQLRQTVLEQHGKSDTAAEIRWQQAEVLDKQGDLNGAWAWAKQIVEQNPDSEVAPQAAFWIGKWAAALEQPPQSQDAFKYTLSRYPDSYYAWRAASLLDWDVGDFSTIRQKMPSIVTPQSRSDLPAGSEALRELYKLGQNQDAWALWQVEFTNRLKPTVAEQFTDGLLRLGMGDNLDGIFMLSSLSWREPADEQAAYKTLRKQASYWQSLYPFPFVQTIEQWAQKRSLNPMLVTALIRQESRFEPKIESSAGAMGLMQVIPETADWVAGQINLKQYDLTQPEDNVNLGTWYLDFTHREYDNNSVFAVASYNAGPAKVAEWIQKYDTSDIDRFVEQIPYPETRGYVEFVLGNYWNYLRIYNPAISQKLAELSPEQAAIALVQMP</sequence>
<dbReference type="GO" id="GO:0000270">
    <property type="term" value="P:peptidoglycan metabolic process"/>
    <property type="evidence" value="ECO:0007669"/>
    <property type="project" value="InterPro"/>
</dbReference>
<dbReference type="Gene3D" id="1.10.530.10">
    <property type="match status" value="1"/>
</dbReference>
<dbReference type="AlphaFoldDB" id="A0A951PGF3"/>
<dbReference type="Gene3D" id="1.25.40.10">
    <property type="entry name" value="Tetratricopeptide repeat domain"/>
    <property type="match status" value="3"/>
</dbReference>
<feature type="domain" description="Transglycosylase SLT" evidence="3">
    <location>
        <begin position="566"/>
        <end position="678"/>
    </location>
</feature>
<dbReference type="PANTHER" id="PTHR37423">
    <property type="entry name" value="SOLUBLE LYTIC MUREIN TRANSGLYCOSYLASE-RELATED"/>
    <property type="match status" value="1"/>
</dbReference>
<organism evidence="4 5">
    <name type="scientific">Pegethrix bostrychoides GSE-TBD4-15B</name>
    <dbReference type="NCBI Taxonomy" id="2839662"/>
    <lineage>
        <taxon>Bacteria</taxon>
        <taxon>Bacillati</taxon>
        <taxon>Cyanobacteriota</taxon>
        <taxon>Cyanophyceae</taxon>
        <taxon>Oculatellales</taxon>
        <taxon>Oculatellaceae</taxon>
        <taxon>Pegethrix</taxon>
    </lineage>
</organism>
<evidence type="ECO:0000256" key="1">
    <source>
        <dbReference type="ARBA" id="ARBA00007734"/>
    </source>
</evidence>
<dbReference type="CDD" id="cd13401">
    <property type="entry name" value="Slt70-like"/>
    <property type="match status" value="1"/>
</dbReference>
<dbReference type="InterPro" id="IPR023346">
    <property type="entry name" value="Lysozyme-like_dom_sf"/>
</dbReference>
<evidence type="ECO:0000313" key="5">
    <source>
        <dbReference type="Proteomes" id="UP000707356"/>
    </source>
</evidence>
<protein>
    <submittedName>
        <fullName evidence="4">Transglycosylase SLT domain-containing protein</fullName>
    </submittedName>
</protein>
<evidence type="ECO:0000259" key="3">
    <source>
        <dbReference type="Pfam" id="PF01464"/>
    </source>
</evidence>
<dbReference type="EMBL" id="JAHHHV010000090">
    <property type="protein sequence ID" value="MBW4468468.1"/>
    <property type="molecule type" value="Genomic_DNA"/>
</dbReference>
<reference evidence="4" key="2">
    <citation type="journal article" date="2022" name="Microbiol. Resour. Announc.">
        <title>Metagenome Sequencing to Explore Phylogenomics of Terrestrial Cyanobacteria.</title>
        <authorList>
            <person name="Ward R.D."/>
            <person name="Stajich J.E."/>
            <person name="Johansen J.R."/>
            <person name="Huntemann M."/>
            <person name="Clum A."/>
            <person name="Foster B."/>
            <person name="Foster B."/>
            <person name="Roux S."/>
            <person name="Palaniappan K."/>
            <person name="Varghese N."/>
            <person name="Mukherjee S."/>
            <person name="Reddy T.B.K."/>
            <person name="Daum C."/>
            <person name="Copeland A."/>
            <person name="Chen I.A."/>
            <person name="Ivanova N.N."/>
            <person name="Kyrpides N.C."/>
            <person name="Shapiro N."/>
            <person name="Eloe-Fadrosh E.A."/>
            <person name="Pietrasiak N."/>
        </authorList>
    </citation>
    <scope>NUCLEOTIDE SEQUENCE</scope>
    <source>
        <strain evidence="4">GSE-TBD4-15B</strain>
    </source>
</reference>
<name>A0A951PGF3_9CYAN</name>
<proteinExistence type="inferred from homology"/>
<dbReference type="SUPFAM" id="SSF53955">
    <property type="entry name" value="Lysozyme-like"/>
    <property type="match status" value="1"/>
</dbReference>
<dbReference type="Pfam" id="PF13174">
    <property type="entry name" value="TPR_6"/>
    <property type="match status" value="1"/>
</dbReference>
<dbReference type="InterPro" id="IPR000189">
    <property type="entry name" value="Transglyc_AS"/>
</dbReference>
<reference evidence="4" key="1">
    <citation type="submission" date="2021-05" db="EMBL/GenBank/DDBJ databases">
        <authorList>
            <person name="Pietrasiak N."/>
            <person name="Ward R."/>
            <person name="Stajich J.E."/>
            <person name="Kurbessoian T."/>
        </authorList>
    </citation>
    <scope>NUCLEOTIDE SEQUENCE</scope>
    <source>
        <strain evidence="4">GSE-TBD4-15B</strain>
    </source>
</reference>
<dbReference type="InterPro" id="IPR019734">
    <property type="entry name" value="TPR_rpt"/>
</dbReference>
<dbReference type="InterPro" id="IPR011990">
    <property type="entry name" value="TPR-like_helical_dom_sf"/>
</dbReference>
<accession>A0A951PGF3</accession>
<comment type="similarity">
    <text evidence="1">Belongs to the transglycosylase Slt family.</text>
</comment>
<dbReference type="GO" id="GO:0016020">
    <property type="term" value="C:membrane"/>
    <property type="evidence" value="ECO:0007669"/>
    <property type="project" value="InterPro"/>
</dbReference>
<keyword evidence="2" id="KW-0732">Signal</keyword>
<evidence type="ECO:0000313" key="4">
    <source>
        <dbReference type="EMBL" id="MBW4468468.1"/>
    </source>
</evidence>
<dbReference type="GO" id="GO:0004553">
    <property type="term" value="F:hydrolase activity, hydrolyzing O-glycosyl compounds"/>
    <property type="evidence" value="ECO:0007669"/>
    <property type="project" value="InterPro"/>
</dbReference>
<dbReference type="GO" id="GO:0008933">
    <property type="term" value="F:peptidoglycan lytic transglycosylase activity"/>
    <property type="evidence" value="ECO:0007669"/>
    <property type="project" value="InterPro"/>
</dbReference>
<dbReference type="SUPFAM" id="SSF48435">
    <property type="entry name" value="Bacterial muramidases"/>
    <property type="match status" value="1"/>
</dbReference>
<dbReference type="InterPro" id="IPR008939">
    <property type="entry name" value="Lytic_TGlycosylase_superhlx_U"/>
</dbReference>
<dbReference type="InterPro" id="IPR008258">
    <property type="entry name" value="Transglycosylase_SLT_dom_1"/>
</dbReference>
<evidence type="ECO:0000256" key="2">
    <source>
        <dbReference type="ARBA" id="ARBA00022729"/>
    </source>
</evidence>
<gene>
    <name evidence="4" type="ORF">KME07_23835</name>
</gene>
<dbReference type="GO" id="GO:0042597">
    <property type="term" value="C:periplasmic space"/>
    <property type="evidence" value="ECO:0007669"/>
    <property type="project" value="InterPro"/>
</dbReference>
<dbReference type="Pfam" id="PF01464">
    <property type="entry name" value="SLT"/>
    <property type="match status" value="1"/>
</dbReference>
<comment type="caution">
    <text evidence="4">The sequence shown here is derived from an EMBL/GenBank/DDBJ whole genome shotgun (WGS) entry which is preliminary data.</text>
</comment>